<feature type="compositionally biased region" description="Pro residues" evidence="5">
    <location>
        <begin position="520"/>
        <end position="534"/>
    </location>
</feature>
<reference evidence="8" key="2">
    <citation type="submission" date="2021-11" db="EMBL/GenBank/DDBJ databases">
        <authorList>
            <consortium name="Genoscope - CEA"/>
            <person name="William W."/>
        </authorList>
    </citation>
    <scope>NUCLEOTIDE SEQUENCE</scope>
</reference>
<keyword evidence="2" id="KW-0808">Transferase</keyword>
<evidence type="ECO:0000256" key="3">
    <source>
        <dbReference type="ARBA" id="ARBA00022695"/>
    </source>
</evidence>
<evidence type="ECO:0000313" key="9">
    <source>
        <dbReference type="Proteomes" id="UP000789595"/>
    </source>
</evidence>
<dbReference type="Proteomes" id="UP000789595">
    <property type="component" value="Unassembled WGS sequence"/>
</dbReference>
<feature type="region of interest" description="Disordered" evidence="5">
    <location>
        <begin position="1"/>
        <end position="36"/>
    </location>
</feature>
<dbReference type="PANTHER" id="PTHR21328">
    <property type="entry name" value="POLY ADP-RIBOSE POLYMERASE FAMILY, MEMBER PARP"/>
    <property type="match status" value="1"/>
</dbReference>
<reference evidence="7" key="1">
    <citation type="submission" date="2021-01" db="EMBL/GenBank/DDBJ databases">
        <authorList>
            <person name="Corre E."/>
            <person name="Pelletier E."/>
            <person name="Niang G."/>
            <person name="Scheremetjew M."/>
            <person name="Finn R."/>
            <person name="Kale V."/>
            <person name="Holt S."/>
            <person name="Cochrane G."/>
            <person name="Meng A."/>
            <person name="Brown T."/>
            <person name="Cohen L."/>
        </authorList>
    </citation>
    <scope>NUCLEOTIDE SEQUENCE</scope>
    <source>
        <strain evidence="7">CCMP1756</strain>
    </source>
</reference>
<evidence type="ECO:0000256" key="2">
    <source>
        <dbReference type="ARBA" id="ARBA00022679"/>
    </source>
</evidence>
<dbReference type="PROSITE" id="PS50127">
    <property type="entry name" value="UBC_2"/>
    <property type="match status" value="1"/>
</dbReference>
<evidence type="ECO:0000256" key="5">
    <source>
        <dbReference type="SAM" id="MobiDB-lite"/>
    </source>
</evidence>
<keyword evidence="3" id="KW-0548">Nucleotidyltransferase</keyword>
<dbReference type="InterPro" id="IPR016135">
    <property type="entry name" value="UBQ-conjugating_enzyme/RWD"/>
</dbReference>
<dbReference type="GO" id="GO:0016779">
    <property type="term" value="F:nucleotidyltransferase activity"/>
    <property type="evidence" value="ECO:0007669"/>
    <property type="project" value="UniProtKB-KW"/>
</dbReference>
<organism evidence="7">
    <name type="scientific">Pelagomonas calceolata</name>
    <dbReference type="NCBI Taxonomy" id="35677"/>
    <lineage>
        <taxon>Eukaryota</taxon>
        <taxon>Sar</taxon>
        <taxon>Stramenopiles</taxon>
        <taxon>Ochrophyta</taxon>
        <taxon>Pelagophyceae</taxon>
        <taxon>Pelagomonadales</taxon>
        <taxon>Pelagomonadaceae</taxon>
        <taxon>Pelagomonas</taxon>
    </lineage>
</organism>
<dbReference type="AlphaFoldDB" id="A0A7S3ZXA1"/>
<feature type="compositionally biased region" description="Acidic residues" evidence="5">
    <location>
        <begin position="12"/>
        <end position="24"/>
    </location>
</feature>
<dbReference type="InterPro" id="IPR051838">
    <property type="entry name" value="ARTD_PARP"/>
</dbReference>
<evidence type="ECO:0000259" key="6">
    <source>
        <dbReference type="PROSITE" id="PS50127"/>
    </source>
</evidence>
<evidence type="ECO:0000256" key="4">
    <source>
        <dbReference type="ARBA" id="ARBA00023027"/>
    </source>
</evidence>
<dbReference type="GO" id="GO:0003950">
    <property type="term" value="F:NAD+ poly-ADP-ribosyltransferase activity"/>
    <property type="evidence" value="ECO:0007669"/>
    <property type="project" value="InterPro"/>
</dbReference>
<dbReference type="OrthoDB" id="109543at2759"/>
<keyword evidence="1" id="KW-0328">Glycosyltransferase</keyword>
<keyword evidence="4" id="KW-0520">NAD</keyword>
<keyword evidence="9" id="KW-1185">Reference proteome</keyword>
<protein>
    <recommendedName>
        <fullName evidence="6">UBC core domain-containing protein</fullName>
    </recommendedName>
</protein>
<accession>A0A7S3ZXA1</accession>
<dbReference type="Pfam" id="PF00644">
    <property type="entry name" value="PARP"/>
    <property type="match status" value="1"/>
</dbReference>
<dbReference type="InterPro" id="IPR000608">
    <property type="entry name" value="UBC"/>
</dbReference>
<dbReference type="CDD" id="cd23802">
    <property type="entry name" value="UBCc_UBE2Q"/>
    <property type="match status" value="1"/>
</dbReference>
<dbReference type="EMBL" id="CAKKNE010000006">
    <property type="protein sequence ID" value="CAH0379932.1"/>
    <property type="molecule type" value="Genomic_DNA"/>
</dbReference>
<gene>
    <name evidence="7" type="ORF">PCAL00307_LOCUS12110</name>
    <name evidence="8" type="ORF">PECAL_6P15680</name>
</gene>
<dbReference type="InterPro" id="IPR012317">
    <property type="entry name" value="Poly(ADP-ribose)pol_cat_dom"/>
</dbReference>
<sequence length="743" mass="80326">MADVEDLRSASDDEAEESEDDYAYESEASTDPVADAGDQLDVDVARCCARFGDESAERSTTKGSRTLIVTLKIDPTRSQASAETRQAWGLTAPLSAKLVFSGGATQYASGYCDAGITVTAPEGCIVGRQVERLLEAFWRSPLHKRQRDTEGLLYATLAYANQRMGSLADVCAICDAPLAFGEASILPSVCGRPLCAHQLETFGKLLVGATCLAARADVLDLLVATTRLAARSRRAADILQPPCVLDGTSVGAAAAAKILDRFPSFERIHETARNDGQSAAGFAAVEGALLKVDKQAPAALRWIMTSNKAHLVALPPNMRLLERIAPEATCRQFIMLSQPPARQARFAALKARHGSKFAWHGSPAENWHCILRSGLRSASGTKLQLHGAAHGAGVYVSTSLSYSIRYAMSARRQHRGALPGRAGAAAPEPETPQFNDSFFGSPDLRIIALCEVAEVPGITKSANIWVVPDEDAVATRFLFVYRGEALQARDAAGENTLAPAFDREVRARVDALKSARRPVTPAPRTEPPPPPELPPAKAQRTQGPPGAPPKWLGKTGVPRIMSEFQSLRKWASAPRVHDLELVGDAATTWRFSVADFDGDCPAGRDLNGDLAQLRVPIRMEITFPSDYPTRPFFLRCVSPRFCWYTGHVTAGGAICIEALTTSGSPGSWNPSLNVEAILHTVFANFLDTTSQLIRTATGPGGRSGPLRVDLQRRYCRDPLQEYTVHEARSAFDRMLRHHAANGW</sequence>
<dbReference type="Gene3D" id="3.90.228.10">
    <property type="match status" value="1"/>
</dbReference>
<evidence type="ECO:0000256" key="1">
    <source>
        <dbReference type="ARBA" id="ARBA00022676"/>
    </source>
</evidence>
<dbReference type="SUPFAM" id="SSF54495">
    <property type="entry name" value="UBC-like"/>
    <property type="match status" value="1"/>
</dbReference>
<feature type="compositionally biased region" description="Basic and acidic residues" evidence="5">
    <location>
        <begin position="1"/>
        <end position="11"/>
    </location>
</feature>
<evidence type="ECO:0000313" key="7">
    <source>
        <dbReference type="EMBL" id="CAE0696674.1"/>
    </source>
</evidence>
<feature type="region of interest" description="Disordered" evidence="5">
    <location>
        <begin position="512"/>
        <end position="554"/>
    </location>
</feature>
<evidence type="ECO:0000313" key="8">
    <source>
        <dbReference type="EMBL" id="CAH0379932.1"/>
    </source>
</evidence>
<dbReference type="Gene3D" id="3.10.110.10">
    <property type="entry name" value="Ubiquitin Conjugating Enzyme"/>
    <property type="match status" value="1"/>
</dbReference>
<dbReference type="EMBL" id="HBIW01014094">
    <property type="protein sequence ID" value="CAE0696674.1"/>
    <property type="molecule type" value="Transcribed_RNA"/>
</dbReference>
<dbReference type="SUPFAM" id="SSF56399">
    <property type="entry name" value="ADP-ribosylation"/>
    <property type="match status" value="1"/>
</dbReference>
<feature type="domain" description="UBC core" evidence="6">
    <location>
        <begin position="555"/>
        <end position="743"/>
    </location>
</feature>
<name>A0A7S3ZXA1_9STRA</name>
<proteinExistence type="predicted"/>